<organism evidence="6 7">
    <name type="scientific">Abyssalbus ytuae</name>
    <dbReference type="NCBI Taxonomy" id="2926907"/>
    <lineage>
        <taxon>Bacteria</taxon>
        <taxon>Pseudomonadati</taxon>
        <taxon>Bacteroidota</taxon>
        <taxon>Flavobacteriia</taxon>
        <taxon>Flavobacteriales</taxon>
        <taxon>Flavobacteriaceae</taxon>
        <taxon>Abyssalbus</taxon>
    </lineage>
</organism>
<evidence type="ECO:0000256" key="2">
    <source>
        <dbReference type="ARBA" id="ARBA00022692"/>
    </source>
</evidence>
<keyword evidence="4 5" id="KW-0472">Membrane</keyword>
<feature type="transmembrane region" description="Helical" evidence="5">
    <location>
        <begin position="71"/>
        <end position="92"/>
    </location>
</feature>
<feature type="transmembrane region" description="Helical" evidence="5">
    <location>
        <begin position="7"/>
        <end position="26"/>
    </location>
</feature>
<dbReference type="EMBL" id="CP094358">
    <property type="protein sequence ID" value="UOB18256.1"/>
    <property type="molecule type" value="Genomic_DNA"/>
</dbReference>
<dbReference type="KEGG" id="fbm:MQE35_02910"/>
<accession>A0A9E6ZWU3</accession>
<dbReference type="RefSeq" id="WP_255844339.1">
    <property type="nucleotide sequence ID" value="NZ_CP094358.1"/>
</dbReference>
<name>A0A9E6ZWU3_9FLAO</name>
<dbReference type="AlphaFoldDB" id="A0A9E6ZWU3"/>
<dbReference type="Proteomes" id="UP000831290">
    <property type="component" value="Chromosome"/>
</dbReference>
<evidence type="ECO:0000256" key="3">
    <source>
        <dbReference type="ARBA" id="ARBA00022989"/>
    </source>
</evidence>
<keyword evidence="7" id="KW-1185">Reference proteome</keyword>
<feature type="transmembrane region" description="Helical" evidence="5">
    <location>
        <begin position="98"/>
        <end position="116"/>
    </location>
</feature>
<evidence type="ECO:0000256" key="4">
    <source>
        <dbReference type="ARBA" id="ARBA00023136"/>
    </source>
</evidence>
<feature type="transmembrane region" description="Helical" evidence="5">
    <location>
        <begin position="46"/>
        <end position="64"/>
    </location>
</feature>
<evidence type="ECO:0000313" key="7">
    <source>
        <dbReference type="Proteomes" id="UP000831290"/>
    </source>
</evidence>
<evidence type="ECO:0000256" key="5">
    <source>
        <dbReference type="SAM" id="Phobius"/>
    </source>
</evidence>
<proteinExistence type="predicted"/>
<comment type="subcellular location">
    <subcellularLocation>
        <location evidence="1">Membrane</location>
        <topology evidence="1">Multi-pass membrane protein</topology>
    </subcellularLocation>
</comment>
<evidence type="ECO:0000256" key="1">
    <source>
        <dbReference type="ARBA" id="ARBA00004141"/>
    </source>
</evidence>
<gene>
    <name evidence="6" type="ORF">MQE35_02910</name>
</gene>
<keyword evidence="3 5" id="KW-1133">Transmembrane helix</keyword>
<keyword evidence="2 5" id="KW-0812">Transmembrane</keyword>
<reference evidence="6" key="1">
    <citation type="submission" date="2022-03" db="EMBL/GenBank/DDBJ databases">
        <title>Description of Abyssus ytuae gen. nov., sp. nov., a novel member of the family Flavobacteriaceae isolated from the sediment of Mariana Trench.</title>
        <authorList>
            <person name="Zhang J."/>
            <person name="Xu X."/>
        </authorList>
    </citation>
    <scope>NUCLEOTIDE SEQUENCE</scope>
    <source>
        <strain evidence="6">MT3330</strain>
    </source>
</reference>
<sequence length="127" mass="13976">MNKKRYYIERFAAIIAAVILLQTLYFKFTGHPDSVSIFTKMGVEPYGRIALGVLELITAGLLLLPKTSYLGAVLSLGIMSGAIFSHFLILGIQVNNDGGTLFILAVIVFIFSLIVIKTRNNYSETSK</sequence>
<protein>
    <submittedName>
        <fullName evidence="6">DoxX family protein</fullName>
    </submittedName>
</protein>
<evidence type="ECO:0000313" key="6">
    <source>
        <dbReference type="EMBL" id="UOB18256.1"/>
    </source>
</evidence>
<dbReference type="Pfam" id="PF13564">
    <property type="entry name" value="DoxX_2"/>
    <property type="match status" value="1"/>
</dbReference>
<dbReference type="GO" id="GO:0016020">
    <property type="term" value="C:membrane"/>
    <property type="evidence" value="ECO:0007669"/>
    <property type="project" value="UniProtKB-SubCell"/>
</dbReference>
<dbReference type="InterPro" id="IPR032808">
    <property type="entry name" value="DoxX"/>
</dbReference>